<dbReference type="InterPro" id="IPR027463">
    <property type="entry name" value="AcrB_DN_DC_subdom"/>
</dbReference>
<organism evidence="2 3">
    <name type="scientific">Neisseria iguanae</name>
    <dbReference type="NCBI Taxonomy" id="90242"/>
    <lineage>
        <taxon>Bacteria</taxon>
        <taxon>Pseudomonadati</taxon>
        <taxon>Pseudomonadota</taxon>
        <taxon>Betaproteobacteria</taxon>
        <taxon>Neisseriales</taxon>
        <taxon>Neisseriaceae</taxon>
        <taxon>Neisseria</taxon>
    </lineage>
</organism>
<evidence type="ECO:0000256" key="1">
    <source>
        <dbReference type="SAM" id="Phobius"/>
    </source>
</evidence>
<dbReference type="Gene3D" id="1.20.1640.10">
    <property type="entry name" value="Multidrug efflux transporter AcrB transmembrane domain"/>
    <property type="match status" value="1"/>
</dbReference>
<name>A0A2P7TYU9_9NEIS</name>
<dbReference type="SUPFAM" id="SSF82866">
    <property type="entry name" value="Multidrug efflux transporter AcrB transmembrane domain"/>
    <property type="match status" value="1"/>
</dbReference>
<evidence type="ECO:0000313" key="2">
    <source>
        <dbReference type="EMBL" id="PSJ79875.1"/>
    </source>
</evidence>
<gene>
    <name evidence="2" type="ORF">C7N83_09610</name>
</gene>
<keyword evidence="1" id="KW-0812">Transmembrane</keyword>
<protein>
    <recommendedName>
        <fullName evidence="4">Hydrophobe/amphiphile efflux-1 family RND transporter</fullName>
    </recommendedName>
</protein>
<proteinExistence type="predicted"/>
<dbReference type="Gene3D" id="3.30.2090.10">
    <property type="entry name" value="Multidrug efflux transporter AcrB TolC docking domain, DN and DC subdomains"/>
    <property type="match status" value="1"/>
</dbReference>
<dbReference type="PANTHER" id="PTHR32063:SF13">
    <property type="entry name" value="MULTIDRUG EFFLUX PUMP SUBUNIT ACRB-RELATED"/>
    <property type="match status" value="1"/>
</dbReference>
<feature type="transmembrane region" description="Helical" evidence="1">
    <location>
        <begin position="101"/>
        <end position="122"/>
    </location>
</feature>
<keyword evidence="1" id="KW-1133">Transmembrane helix</keyword>
<keyword evidence="1" id="KW-0472">Membrane</keyword>
<reference evidence="2 3" key="1">
    <citation type="submission" date="2018-03" db="EMBL/GenBank/DDBJ databases">
        <title>Neisseria weixii sp. nov., isolated from the intestinal contents of Tibetan Plateau pika (Ochotona curzoniae) in Yushu, Qinghai Province, China.</title>
        <authorList>
            <person name="Gui Z."/>
        </authorList>
    </citation>
    <scope>NUCLEOTIDE SEQUENCE [LARGE SCALE GENOMIC DNA]</scope>
    <source>
        <strain evidence="2 3">ATCC 51483</strain>
    </source>
</reference>
<dbReference type="AlphaFoldDB" id="A0A2P7TYU9"/>
<dbReference type="OrthoDB" id="9176627at2"/>
<keyword evidence="3" id="KW-1185">Reference proteome</keyword>
<comment type="caution">
    <text evidence="2">The sequence shown here is derived from an EMBL/GenBank/DDBJ whole genome shotgun (WGS) entry which is preliminary data.</text>
</comment>
<accession>A0A2P7TYU9</accession>
<dbReference type="GO" id="GO:0005886">
    <property type="term" value="C:plasma membrane"/>
    <property type="evidence" value="ECO:0007669"/>
    <property type="project" value="TreeGrafter"/>
</dbReference>
<dbReference type="Gene3D" id="3.30.70.1440">
    <property type="entry name" value="Multidrug efflux transporter AcrB pore domain"/>
    <property type="match status" value="1"/>
</dbReference>
<feature type="transmembrane region" description="Helical" evidence="1">
    <location>
        <begin position="155"/>
        <end position="180"/>
    </location>
</feature>
<dbReference type="Pfam" id="PF00873">
    <property type="entry name" value="ACR_tran"/>
    <property type="match status" value="1"/>
</dbReference>
<dbReference type="EMBL" id="PXYY01000065">
    <property type="protein sequence ID" value="PSJ79875.1"/>
    <property type="molecule type" value="Genomic_DNA"/>
</dbReference>
<evidence type="ECO:0000313" key="3">
    <source>
        <dbReference type="Proteomes" id="UP000241868"/>
    </source>
</evidence>
<dbReference type="Proteomes" id="UP000241868">
    <property type="component" value="Unassembled WGS sequence"/>
</dbReference>
<feature type="transmembrane region" description="Helical" evidence="1">
    <location>
        <begin position="201"/>
        <end position="220"/>
    </location>
</feature>
<feature type="transmembrane region" description="Helical" evidence="1">
    <location>
        <begin position="129"/>
        <end position="149"/>
    </location>
</feature>
<sequence>MLGKYIFSSFGQPDSLLITDRQKKCFYQCPDAFFSSVRWNIAPPQLIRFGGSLVMEMQASAGEGVSSGGAMAAVEEVMQQLPPGYNIEWTGASLQEKRAGALAPLLYALSVLFVFLCLAALYESWSVPFAVMLSAVLGVLGALLFTSVRGLSNGVFFQVGLLTTIGLAAKNAILIVEFAVQLQEQGKSIWQAATEAARLRLPPILMTSLAFGFGVIPLALGTGAGAGSRVAIGTVVLGGTVFSTVLGLLFVPIFFVWIRGWVKKRNAAL</sequence>
<feature type="transmembrane region" description="Helical" evidence="1">
    <location>
        <begin position="232"/>
        <end position="258"/>
    </location>
</feature>
<dbReference type="PANTHER" id="PTHR32063">
    <property type="match status" value="1"/>
</dbReference>
<evidence type="ECO:0008006" key="4">
    <source>
        <dbReference type="Google" id="ProtNLM"/>
    </source>
</evidence>
<dbReference type="GO" id="GO:0042910">
    <property type="term" value="F:xenobiotic transmembrane transporter activity"/>
    <property type="evidence" value="ECO:0007669"/>
    <property type="project" value="TreeGrafter"/>
</dbReference>
<dbReference type="InterPro" id="IPR001036">
    <property type="entry name" value="Acrflvin-R"/>
</dbReference>